<reference evidence="1" key="1">
    <citation type="submission" date="2021-03" db="EMBL/GenBank/DDBJ databases">
        <title>Draft genome sequence of rust myrtle Austropuccinia psidii MF-1, a brazilian biotype.</title>
        <authorList>
            <person name="Quecine M.C."/>
            <person name="Pachon D.M.R."/>
            <person name="Bonatelli M.L."/>
            <person name="Correr F.H."/>
            <person name="Franceschini L.M."/>
            <person name="Leite T.F."/>
            <person name="Margarido G.R.A."/>
            <person name="Almeida C.A."/>
            <person name="Ferrarezi J.A."/>
            <person name="Labate C.A."/>
        </authorList>
    </citation>
    <scope>NUCLEOTIDE SEQUENCE</scope>
    <source>
        <strain evidence="1">MF-1</strain>
    </source>
</reference>
<dbReference type="Proteomes" id="UP000765509">
    <property type="component" value="Unassembled WGS sequence"/>
</dbReference>
<gene>
    <name evidence="1" type="ORF">O181_061608</name>
</gene>
<evidence type="ECO:0008006" key="3">
    <source>
        <dbReference type="Google" id="ProtNLM"/>
    </source>
</evidence>
<proteinExistence type="predicted"/>
<protein>
    <recommendedName>
        <fullName evidence="3">Reverse transcriptase Ty1/copia-type domain-containing protein</fullName>
    </recommendedName>
</protein>
<comment type="caution">
    <text evidence="1">The sequence shown here is derived from an EMBL/GenBank/DDBJ whole genome shotgun (WGS) entry which is preliminary data.</text>
</comment>
<accession>A0A9Q3EN60</accession>
<dbReference type="AlphaFoldDB" id="A0A9Q3EN60"/>
<name>A0A9Q3EN60_9BASI</name>
<dbReference type="OrthoDB" id="2791290at2759"/>
<evidence type="ECO:0000313" key="2">
    <source>
        <dbReference type="Proteomes" id="UP000765509"/>
    </source>
</evidence>
<sequence>MSVRPAGASWNGKKLHATPLPAKCDVSTTPQNGTVIEQKLFLSIIGSLSYIANGTRPNISFAANLLSWHAQAPASHHWAMLQHLLGYLQNTRD</sequence>
<evidence type="ECO:0000313" key="1">
    <source>
        <dbReference type="EMBL" id="MBW0521893.1"/>
    </source>
</evidence>
<dbReference type="EMBL" id="AVOT02029155">
    <property type="protein sequence ID" value="MBW0521893.1"/>
    <property type="molecule type" value="Genomic_DNA"/>
</dbReference>
<organism evidence="1 2">
    <name type="scientific">Austropuccinia psidii MF-1</name>
    <dbReference type="NCBI Taxonomy" id="1389203"/>
    <lineage>
        <taxon>Eukaryota</taxon>
        <taxon>Fungi</taxon>
        <taxon>Dikarya</taxon>
        <taxon>Basidiomycota</taxon>
        <taxon>Pucciniomycotina</taxon>
        <taxon>Pucciniomycetes</taxon>
        <taxon>Pucciniales</taxon>
        <taxon>Sphaerophragmiaceae</taxon>
        <taxon>Austropuccinia</taxon>
    </lineage>
</organism>
<keyword evidence="2" id="KW-1185">Reference proteome</keyword>